<dbReference type="InterPro" id="IPR011989">
    <property type="entry name" value="ARM-like"/>
</dbReference>
<dbReference type="GO" id="GO:0006623">
    <property type="term" value="P:protein targeting to vacuole"/>
    <property type="evidence" value="ECO:0007669"/>
    <property type="project" value="TreeGrafter"/>
</dbReference>
<keyword evidence="6" id="KW-0653">Protein transport</keyword>
<keyword evidence="4" id="KW-0813">Transport</keyword>
<dbReference type="PANTHER" id="PTHR22781:SF12">
    <property type="entry name" value="AP-3 COMPLEX SUBUNIT DELTA-1"/>
    <property type="match status" value="1"/>
</dbReference>
<feature type="compositionally biased region" description="Low complexity" evidence="8">
    <location>
        <begin position="808"/>
        <end position="822"/>
    </location>
</feature>
<dbReference type="GeneID" id="14876329"/>
<dbReference type="InterPro" id="IPR017105">
    <property type="entry name" value="AP3_complex_dsu"/>
</dbReference>
<evidence type="ECO:0000256" key="4">
    <source>
        <dbReference type="ARBA" id="ARBA00022448"/>
    </source>
</evidence>
<keyword evidence="5" id="KW-0677">Repeat</keyword>
<comment type="subcellular location">
    <subcellularLocation>
        <location evidence="1">Endomembrane system</location>
    </subcellularLocation>
</comment>
<dbReference type="InterPro" id="IPR002553">
    <property type="entry name" value="Clathrin/coatomer_adapt-like_N"/>
</dbReference>
<feature type="domain" description="Clathrin/coatomer adaptor adaptin-like N-terminal" evidence="9">
    <location>
        <begin position="20"/>
        <end position="582"/>
    </location>
</feature>
<dbReference type="KEGG" id="dfa:DFA_06370"/>
<evidence type="ECO:0000256" key="1">
    <source>
        <dbReference type="ARBA" id="ARBA00004308"/>
    </source>
</evidence>
<dbReference type="SUPFAM" id="SSF48371">
    <property type="entry name" value="ARM repeat"/>
    <property type="match status" value="1"/>
</dbReference>
<accession>F4PKU9</accession>
<evidence type="ECO:0000256" key="3">
    <source>
        <dbReference type="ARBA" id="ARBA00015717"/>
    </source>
</evidence>
<dbReference type="Proteomes" id="UP000007797">
    <property type="component" value="Unassembled WGS sequence"/>
</dbReference>
<dbReference type="OMA" id="GIRNHKK"/>
<keyword evidence="12" id="KW-1185">Reference proteome</keyword>
<dbReference type="Gene3D" id="1.25.10.10">
    <property type="entry name" value="Leucine-rich Repeat Variant"/>
    <property type="match status" value="1"/>
</dbReference>
<keyword evidence="7" id="KW-0472">Membrane</keyword>
<evidence type="ECO:0000259" key="10">
    <source>
        <dbReference type="Pfam" id="PF26171"/>
    </source>
</evidence>
<dbReference type="PANTHER" id="PTHR22781">
    <property type="entry name" value="DELTA ADAPTIN-RELATED"/>
    <property type="match status" value="1"/>
</dbReference>
<feature type="compositionally biased region" description="Polar residues" evidence="8">
    <location>
        <begin position="769"/>
        <end position="779"/>
    </location>
</feature>
<feature type="compositionally biased region" description="Basic and acidic residues" evidence="8">
    <location>
        <begin position="790"/>
        <end position="807"/>
    </location>
</feature>
<dbReference type="GO" id="GO:0006896">
    <property type="term" value="P:Golgi to vacuole transport"/>
    <property type="evidence" value="ECO:0007669"/>
    <property type="project" value="TreeGrafter"/>
</dbReference>
<dbReference type="InterPro" id="IPR058898">
    <property type="entry name" value="Mu_AP3"/>
</dbReference>
<evidence type="ECO:0000313" key="12">
    <source>
        <dbReference type="Proteomes" id="UP000007797"/>
    </source>
</evidence>
<evidence type="ECO:0000256" key="2">
    <source>
        <dbReference type="ARBA" id="ARBA00006613"/>
    </source>
</evidence>
<dbReference type="Pfam" id="PF01602">
    <property type="entry name" value="Adaptin_N"/>
    <property type="match status" value="1"/>
</dbReference>
<feature type="compositionally biased region" description="Basic and acidic residues" evidence="8">
    <location>
        <begin position="666"/>
        <end position="682"/>
    </location>
</feature>
<dbReference type="OrthoDB" id="10264595at2759"/>
<evidence type="ECO:0000256" key="5">
    <source>
        <dbReference type="ARBA" id="ARBA00022737"/>
    </source>
</evidence>
<comment type="similarity">
    <text evidence="2">Belongs to the adaptor complexes large subunit family.</text>
</comment>
<sequence>MFERTLADLVRGIRNHKKNEDKFISQCIQEIKEELRGDMSKKALAIQKLTYITMLGYDISWASFNIVEVMSSAKFSSKRIGYLAASQSFHEGTEVITLATNQIRKDFLSNNQYEAYLALNCLSNICTPDLARDLANDLITLLSTQKTHILKRTILVMYKVFLRYPEALRPAFPRLKEKLEDPEPAVMSCAVNVICELARKNPKNYLTLAPVLFKILTNSTTNYWMYIKIVKLFGALTPLEPRLGKKLIDPLTNIINTSSSMSLLFECIQTCIIGIPDNLPLMKLCISKLRTLIEHPDQNLKYLGLLALNNIMKIYPKAVSEHREVVLGCLDDEDISIRQRALDLLSGMVTKKNLPDIAAKLLRHIETAEGSYRDRIVEKIVELCALGTYQYVTDFEWYINTLIQLSEVSETAHGPLIASQLLDVTIRVRVVRSYATKQMIALLKSPKLMANPKEGGICEVLYAAAWIVGEFAAYVNNPVESLEAFLQPRVSVLPAHVQSVYMLNALKVFAHASAEAATGGEHAGAITQEERDDQTTVVECTPVDASTVEECLAILHARLPLFTQSIHIDVQERACLVSEILKFYGTMRDQGNDIAGELVTLFTEALNPVAPKAQKKVPVPEGLDLDAWINDPKLQVVDSDTEDSDSDIFGSRVDAGNNGTNDSGDESERSFDISRAKEERIQRNASNPYMLGGGKKTQKSIVDEEMTHIPVAALPANLGPVIVGGKMDAKKKKPKKFTIDTTTEMPENARPDSDDESSSSLHSKRKQDALSSININEPLTASDVLPVARHRSDIQREKEMERERELAAQRAAKRGASSSAKSPQSPTASVYTDITSPEVQAKGGKKSAKSKSAAAPAPAPVVVKKAPAVYLPITLENCEYFTLSFELTKVDQPPQPATSTTSATVPIKLSLKVQNKSDEDLSEVLFTLVESQKDKITVTGKSSAFDIGVLEAGSNTTISQTFNLATNTIIPQLTLKLTGTSSESIDIDIDIPIPMSFFIVKTKISKDKFAEILQKSASMASASVKVPSITIQKAIEILADQLNIEVVQCHPSGSTASFYARTNQNQHIAMLAKDRDGVTSFDIKSSDSSLAQLLVKQLSTLFLKQQQLN</sequence>
<dbReference type="Pfam" id="PF26171">
    <property type="entry name" value="Mu_AP3"/>
    <property type="match status" value="1"/>
</dbReference>
<feature type="domain" description="AP-3 complex subunit delta Mu C-terminal" evidence="10">
    <location>
        <begin position="998"/>
        <end position="1101"/>
    </location>
</feature>
<dbReference type="GO" id="GO:0030123">
    <property type="term" value="C:AP-3 adaptor complex"/>
    <property type="evidence" value="ECO:0007669"/>
    <property type="project" value="EnsemblProtists"/>
</dbReference>
<name>F4PKU9_CACFS</name>
<evidence type="ECO:0000256" key="6">
    <source>
        <dbReference type="ARBA" id="ARBA00022927"/>
    </source>
</evidence>
<evidence type="ECO:0000256" key="7">
    <source>
        <dbReference type="ARBA" id="ARBA00023136"/>
    </source>
</evidence>
<proteinExistence type="inferred from homology"/>
<feature type="compositionally biased region" description="Polar residues" evidence="8">
    <location>
        <begin position="823"/>
        <end position="838"/>
    </location>
</feature>
<dbReference type="RefSeq" id="XP_004362074.1">
    <property type="nucleotide sequence ID" value="XM_004362017.1"/>
</dbReference>
<feature type="region of interest" description="Disordered" evidence="8">
    <location>
        <begin position="636"/>
        <end position="699"/>
    </location>
</feature>
<organism evidence="11 12">
    <name type="scientific">Cavenderia fasciculata</name>
    <name type="common">Slime mold</name>
    <name type="synonym">Dictyostelium fasciculatum</name>
    <dbReference type="NCBI Taxonomy" id="261658"/>
    <lineage>
        <taxon>Eukaryota</taxon>
        <taxon>Amoebozoa</taxon>
        <taxon>Evosea</taxon>
        <taxon>Eumycetozoa</taxon>
        <taxon>Dictyostelia</taxon>
        <taxon>Acytosteliales</taxon>
        <taxon>Cavenderiaceae</taxon>
        <taxon>Cavenderia</taxon>
    </lineage>
</organism>
<evidence type="ECO:0000259" key="9">
    <source>
        <dbReference type="Pfam" id="PF01602"/>
    </source>
</evidence>
<gene>
    <name evidence="11" type="primary">ap3d1</name>
    <name evidence="11" type="ORF">DFA_06370</name>
</gene>
<feature type="region of interest" description="Disordered" evidence="8">
    <location>
        <begin position="727"/>
        <end position="858"/>
    </location>
</feature>
<dbReference type="FunFam" id="1.25.10.10:FF:000251">
    <property type="entry name" value="AP-3 complex subunit delta"/>
    <property type="match status" value="1"/>
</dbReference>
<dbReference type="STRING" id="1054147.F4PKU9"/>
<dbReference type="InterPro" id="IPR016024">
    <property type="entry name" value="ARM-type_fold"/>
</dbReference>
<dbReference type="AlphaFoldDB" id="F4PKU9"/>
<evidence type="ECO:0000313" key="11">
    <source>
        <dbReference type="EMBL" id="EGG24223.1"/>
    </source>
</evidence>
<reference evidence="12" key="1">
    <citation type="journal article" date="2011" name="Genome Res.">
        <title>Phylogeny-wide analysis of social amoeba genomes highlights ancient origins for complex intercellular communication.</title>
        <authorList>
            <person name="Heidel A.J."/>
            <person name="Lawal H.M."/>
            <person name="Felder M."/>
            <person name="Schilde C."/>
            <person name="Helps N.R."/>
            <person name="Tunggal B."/>
            <person name="Rivero F."/>
            <person name="John U."/>
            <person name="Schleicher M."/>
            <person name="Eichinger L."/>
            <person name="Platzer M."/>
            <person name="Noegel A.A."/>
            <person name="Schaap P."/>
            <person name="Gloeckner G."/>
        </authorList>
    </citation>
    <scope>NUCLEOTIDE SEQUENCE [LARGE SCALE GENOMIC DNA]</scope>
    <source>
        <strain evidence="12">SH3</strain>
    </source>
</reference>
<dbReference type="GO" id="GO:0010008">
    <property type="term" value="C:endosome membrane"/>
    <property type="evidence" value="ECO:0007669"/>
    <property type="project" value="TreeGrafter"/>
</dbReference>
<evidence type="ECO:0000256" key="8">
    <source>
        <dbReference type="SAM" id="MobiDB-lite"/>
    </source>
</evidence>
<protein>
    <recommendedName>
        <fullName evidence="3">AP-3 complex subunit delta</fullName>
    </recommendedName>
</protein>
<dbReference type="EMBL" id="GL883007">
    <property type="protein sequence ID" value="EGG24223.1"/>
    <property type="molecule type" value="Genomic_DNA"/>
</dbReference>